<dbReference type="Proteomes" id="UP000712600">
    <property type="component" value="Unassembled WGS sequence"/>
</dbReference>
<evidence type="ECO:0000256" key="1">
    <source>
        <dbReference type="SAM" id="MobiDB-lite"/>
    </source>
</evidence>
<reference evidence="2" key="1">
    <citation type="submission" date="2019-12" db="EMBL/GenBank/DDBJ databases">
        <title>Genome sequencing and annotation of Brassica cretica.</title>
        <authorList>
            <person name="Studholme D.J."/>
            <person name="Sarris P."/>
        </authorList>
    </citation>
    <scope>NUCLEOTIDE SEQUENCE</scope>
    <source>
        <strain evidence="2">PFS-109/04</strain>
        <tissue evidence="2">Leaf</tissue>
    </source>
</reference>
<sequence length="145" mass="16484">MRTAQSLRSDRVRAKLVRYEATKHAHGSVATAMKSQIHHATSAAPDIDRLLEGAHNYTINTWTRNQRYDKNNFCEFHQTRGHSTTNCKVLGVRFAAKLQAGELSEVTLVKDLILETDHPPKTDRNPPVENFPQRNQSGDKRGRRP</sequence>
<name>A0A8S9N2J0_BRACR</name>
<evidence type="ECO:0000313" key="3">
    <source>
        <dbReference type="Proteomes" id="UP000712600"/>
    </source>
</evidence>
<feature type="compositionally biased region" description="Basic and acidic residues" evidence="1">
    <location>
        <begin position="117"/>
        <end position="126"/>
    </location>
</feature>
<evidence type="ECO:0000313" key="2">
    <source>
        <dbReference type="EMBL" id="KAF3488028.1"/>
    </source>
</evidence>
<dbReference type="AlphaFoldDB" id="A0A8S9N2J0"/>
<gene>
    <name evidence="2" type="ORF">F2Q69_00055200</name>
</gene>
<organism evidence="2 3">
    <name type="scientific">Brassica cretica</name>
    <name type="common">Mustard</name>
    <dbReference type="NCBI Taxonomy" id="69181"/>
    <lineage>
        <taxon>Eukaryota</taxon>
        <taxon>Viridiplantae</taxon>
        <taxon>Streptophyta</taxon>
        <taxon>Embryophyta</taxon>
        <taxon>Tracheophyta</taxon>
        <taxon>Spermatophyta</taxon>
        <taxon>Magnoliopsida</taxon>
        <taxon>eudicotyledons</taxon>
        <taxon>Gunneridae</taxon>
        <taxon>Pentapetalae</taxon>
        <taxon>rosids</taxon>
        <taxon>malvids</taxon>
        <taxon>Brassicales</taxon>
        <taxon>Brassicaceae</taxon>
        <taxon>Brassiceae</taxon>
        <taxon>Brassica</taxon>
    </lineage>
</organism>
<protein>
    <submittedName>
        <fullName evidence="2">Uncharacterized protein</fullName>
    </submittedName>
</protein>
<comment type="caution">
    <text evidence="2">The sequence shown here is derived from an EMBL/GenBank/DDBJ whole genome shotgun (WGS) entry which is preliminary data.</text>
</comment>
<dbReference type="EMBL" id="QGKX02002183">
    <property type="protein sequence ID" value="KAF3488028.1"/>
    <property type="molecule type" value="Genomic_DNA"/>
</dbReference>
<accession>A0A8S9N2J0</accession>
<feature type="region of interest" description="Disordered" evidence="1">
    <location>
        <begin position="117"/>
        <end position="145"/>
    </location>
</feature>
<proteinExistence type="predicted"/>